<evidence type="ECO:0000313" key="21">
    <source>
        <dbReference type="Proteomes" id="UP000538292"/>
    </source>
</evidence>
<evidence type="ECO:0000256" key="7">
    <source>
        <dbReference type="ARBA" id="ARBA00022741"/>
    </source>
</evidence>
<feature type="binding site" evidence="17">
    <location>
        <position position="72"/>
    </location>
    <ligand>
        <name>ATP</name>
        <dbReference type="ChEBI" id="CHEBI:30616"/>
    </ligand>
</feature>
<dbReference type="PANTHER" id="PTHR34299">
    <property type="entry name" value="DIACYLGLYCEROL KINASE"/>
    <property type="match status" value="1"/>
</dbReference>
<name>A0A7W1XPG5_9BACL</name>
<dbReference type="GO" id="GO:0005886">
    <property type="term" value="C:plasma membrane"/>
    <property type="evidence" value="ECO:0007669"/>
    <property type="project" value="UniProtKB-SubCell"/>
</dbReference>
<evidence type="ECO:0000256" key="12">
    <source>
        <dbReference type="ARBA" id="ARBA00023136"/>
    </source>
</evidence>
<keyword evidence="3" id="KW-1003">Cell membrane</keyword>
<keyword evidence="12 19" id="KW-0472">Membrane</keyword>
<keyword evidence="7 17" id="KW-0547">Nucleotide-binding</keyword>
<organism evidence="20 21">
    <name type="scientific">Thermoactinomyces mirandus</name>
    <dbReference type="NCBI Taxonomy" id="2756294"/>
    <lineage>
        <taxon>Bacteria</taxon>
        <taxon>Bacillati</taxon>
        <taxon>Bacillota</taxon>
        <taxon>Bacilli</taxon>
        <taxon>Bacillales</taxon>
        <taxon>Thermoactinomycetaceae</taxon>
        <taxon>Thermoactinomyces</taxon>
    </lineage>
</organism>
<keyword evidence="21" id="KW-1185">Reference proteome</keyword>
<feature type="transmembrane region" description="Helical" evidence="19">
    <location>
        <begin position="29"/>
        <end position="46"/>
    </location>
</feature>
<dbReference type="GO" id="GO:0046872">
    <property type="term" value="F:metal ion binding"/>
    <property type="evidence" value="ECO:0007669"/>
    <property type="project" value="UniProtKB-KW"/>
</dbReference>
<dbReference type="Gene3D" id="1.10.287.3610">
    <property type="match status" value="1"/>
</dbReference>
<dbReference type="InterPro" id="IPR000829">
    <property type="entry name" value="DAGK"/>
</dbReference>
<feature type="active site" description="Proton acceptor" evidence="15">
    <location>
        <position position="65"/>
    </location>
</feature>
<evidence type="ECO:0000256" key="17">
    <source>
        <dbReference type="PIRSR" id="PIRSR600829-3"/>
    </source>
</evidence>
<feature type="binding site" evidence="18">
    <location>
        <position position="72"/>
    </location>
    <ligand>
        <name>a divalent metal cation</name>
        <dbReference type="ChEBI" id="CHEBI:60240"/>
    </ligand>
</feature>
<evidence type="ECO:0000256" key="19">
    <source>
        <dbReference type="SAM" id="Phobius"/>
    </source>
</evidence>
<comment type="similarity">
    <text evidence="2">Belongs to the bacterial diacylglycerol kinase family.</text>
</comment>
<evidence type="ECO:0000256" key="5">
    <source>
        <dbReference type="ARBA" id="ARBA00022679"/>
    </source>
</evidence>
<evidence type="ECO:0000256" key="14">
    <source>
        <dbReference type="ARBA" id="ARBA00023264"/>
    </source>
</evidence>
<comment type="cofactor">
    <cofactor evidence="18">
        <name>Mg(2+)</name>
        <dbReference type="ChEBI" id="CHEBI:18420"/>
    </cofactor>
    <text evidence="18">Mn(2+), Zn(2+), Cd(2+) and Co(2+) support activity to lesser extents.</text>
</comment>
<feature type="transmembrane region" description="Helical" evidence="19">
    <location>
        <begin position="165"/>
        <end position="198"/>
    </location>
</feature>
<keyword evidence="18" id="KW-0479">Metal-binding</keyword>
<dbReference type="RefSeq" id="WP_181736547.1">
    <property type="nucleotide sequence ID" value="NZ_JACEOL010000001.1"/>
</dbReference>
<evidence type="ECO:0000256" key="13">
    <source>
        <dbReference type="ARBA" id="ARBA00023209"/>
    </source>
</evidence>
<dbReference type="AlphaFoldDB" id="A0A7W1XPG5"/>
<keyword evidence="5" id="KW-0808">Transferase</keyword>
<dbReference type="InterPro" id="IPR036945">
    <property type="entry name" value="DAGK_sf"/>
</dbReference>
<feature type="binding site" evidence="17">
    <location>
        <position position="12"/>
    </location>
    <ligand>
        <name>ATP</name>
        <dbReference type="ChEBI" id="CHEBI:30616"/>
    </ligand>
</feature>
<accession>A0A7W1XPG5</accession>
<keyword evidence="10 19" id="KW-1133">Transmembrane helix</keyword>
<feature type="transmembrane region" description="Helical" evidence="19">
    <location>
        <begin position="92"/>
        <end position="113"/>
    </location>
</feature>
<dbReference type="GO" id="GO:0008654">
    <property type="term" value="P:phospholipid biosynthetic process"/>
    <property type="evidence" value="ECO:0007669"/>
    <property type="project" value="UniProtKB-KW"/>
</dbReference>
<proteinExistence type="inferred from homology"/>
<evidence type="ECO:0000313" key="20">
    <source>
        <dbReference type="EMBL" id="MBA4600750.1"/>
    </source>
</evidence>
<dbReference type="PANTHER" id="PTHR34299:SF1">
    <property type="entry name" value="DIACYLGLYCEROL KINASE"/>
    <property type="match status" value="1"/>
</dbReference>
<dbReference type="InterPro" id="IPR033717">
    <property type="entry name" value="UDPK"/>
</dbReference>
<comment type="caution">
    <text evidence="20">The sequence shown here is derived from an EMBL/GenBank/DDBJ whole genome shotgun (WGS) entry which is preliminary data.</text>
</comment>
<feature type="transmembrane region" description="Helical" evidence="19">
    <location>
        <begin position="210"/>
        <end position="228"/>
    </location>
</feature>
<keyword evidence="13" id="KW-0594">Phospholipid biosynthesis</keyword>
<evidence type="ECO:0000256" key="10">
    <source>
        <dbReference type="ARBA" id="ARBA00022989"/>
    </source>
</evidence>
<sequence length="229" mass="25102">MWLTKLLRSFVYALEGLKYTVVTQRNMRFHFLSALCVLLLCLYLPMSKVEVLVLFVTIVLVLSAELFNTAIEAVADMVTKEYHPLAKVAKDVAAGAVLITAGFAVIVGISVFYPYLDSLFRLALSQSTVPANISLAVIVVLDFFLTLLIKGWLQRKEHQAWEPSMIASIASCVSVLLIAVIGNLLITLLVLVLLTMLIGTRLRYQSSRKPIVAGVILGLLVAVVGVQLL</sequence>
<evidence type="ECO:0000256" key="2">
    <source>
        <dbReference type="ARBA" id="ARBA00005967"/>
    </source>
</evidence>
<evidence type="ECO:0000256" key="6">
    <source>
        <dbReference type="ARBA" id="ARBA00022692"/>
    </source>
</evidence>
<reference evidence="20 21" key="1">
    <citation type="submission" date="2020-07" db="EMBL/GenBank/DDBJ databases">
        <title>Thermoactinomyces phylogeny.</title>
        <authorList>
            <person name="Dunlap C."/>
        </authorList>
    </citation>
    <scope>NUCLEOTIDE SEQUENCE [LARGE SCALE GENOMIC DNA]</scope>
    <source>
        <strain evidence="20 21">AMNI-1</strain>
    </source>
</reference>
<keyword evidence="14" id="KW-1208">Phospholipid metabolism</keyword>
<evidence type="ECO:0000256" key="9">
    <source>
        <dbReference type="ARBA" id="ARBA00022840"/>
    </source>
</evidence>
<dbReference type="Proteomes" id="UP000538292">
    <property type="component" value="Unassembled WGS sequence"/>
</dbReference>
<dbReference type="Pfam" id="PF01219">
    <property type="entry name" value="DAGK_prokar"/>
    <property type="match status" value="1"/>
</dbReference>
<comment type="subcellular location">
    <subcellularLocation>
        <location evidence="1">Cell membrane</location>
        <topology evidence="1">Multi-pass membrane protein</topology>
    </subcellularLocation>
</comment>
<dbReference type="GO" id="GO:0016301">
    <property type="term" value="F:kinase activity"/>
    <property type="evidence" value="ECO:0007669"/>
    <property type="project" value="UniProtKB-KW"/>
</dbReference>
<keyword evidence="4" id="KW-0444">Lipid biosynthesis</keyword>
<evidence type="ECO:0000256" key="8">
    <source>
        <dbReference type="ARBA" id="ARBA00022777"/>
    </source>
</evidence>
<gene>
    <name evidence="20" type="ORF">H2C83_00105</name>
</gene>
<evidence type="ECO:0000256" key="16">
    <source>
        <dbReference type="PIRSR" id="PIRSR600829-2"/>
    </source>
</evidence>
<evidence type="ECO:0000256" key="3">
    <source>
        <dbReference type="ARBA" id="ARBA00022475"/>
    </source>
</evidence>
<keyword evidence="18" id="KW-0460">Magnesium</keyword>
<evidence type="ECO:0000256" key="4">
    <source>
        <dbReference type="ARBA" id="ARBA00022516"/>
    </source>
</evidence>
<dbReference type="EMBL" id="JACEOL010000001">
    <property type="protein sequence ID" value="MBA4600750.1"/>
    <property type="molecule type" value="Genomic_DNA"/>
</dbReference>
<feature type="binding site" evidence="16">
    <location>
        <position position="65"/>
    </location>
    <ligand>
        <name>substrate</name>
    </ligand>
</feature>
<keyword evidence="8 20" id="KW-0418">Kinase</keyword>
<protein>
    <submittedName>
        <fullName evidence="20">Diacylglycerol kinase family protein</fullName>
    </submittedName>
</protein>
<keyword evidence="11" id="KW-0443">Lipid metabolism</keyword>
<keyword evidence="6 19" id="KW-0812">Transmembrane</keyword>
<evidence type="ECO:0000256" key="1">
    <source>
        <dbReference type="ARBA" id="ARBA00004651"/>
    </source>
</evidence>
<feature type="binding site" evidence="17">
    <location>
        <begin position="81"/>
        <end position="83"/>
    </location>
    <ligand>
        <name>ATP</name>
        <dbReference type="ChEBI" id="CHEBI:30616"/>
    </ligand>
</feature>
<feature type="transmembrane region" description="Helical" evidence="19">
    <location>
        <begin position="52"/>
        <end position="71"/>
    </location>
</feature>
<keyword evidence="9 17" id="KW-0067">ATP-binding</keyword>
<feature type="transmembrane region" description="Helical" evidence="19">
    <location>
        <begin position="133"/>
        <end position="153"/>
    </location>
</feature>
<feature type="binding site" evidence="17">
    <location>
        <begin position="90"/>
        <end position="91"/>
    </location>
    <ligand>
        <name>ATP</name>
        <dbReference type="ChEBI" id="CHEBI:30616"/>
    </ligand>
</feature>
<dbReference type="GO" id="GO:0005524">
    <property type="term" value="F:ATP binding"/>
    <property type="evidence" value="ECO:0007669"/>
    <property type="project" value="UniProtKB-KW"/>
</dbReference>
<evidence type="ECO:0000256" key="15">
    <source>
        <dbReference type="PIRSR" id="PIRSR600829-1"/>
    </source>
</evidence>
<dbReference type="CDD" id="cd14265">
    <property type="entry name" value="UDPK_IM_like"/>
    <property type="match status" value="1"/>
</dbReference>
<evidence type="ECO:0000256" key="11">
    <source>
        <dbReference type="ARBA" id="ARBA00023098"/>
    </source>
</evidence>
<evidence type="ECO:0000256" key="18">
    <source>
        <dbReference type="PIRSR" id="PIRSR600829-4"/>
    </source>
</evidence>